<sequence>MTAKQGSTVKVHYNGTLKDDGSQFDSSEGREPLEFTLGEGMVIAGFEKAVIGKSAGDTVTVEIPPEEGYGGLSEELVFQVRREQLPPTVELEEGIMLEIRTEDGEPAYVRVTEFDDELVTLDGNHPLAGQTLVFDIEVVEVS</sequence>
<evidence type="ECO:0000256" key="1">
    <source>
        <dbReference type="ARBA" id="ARBA00000971"/>
    </source>
</evidence>
<name>A0A126QM22_9BACT</name>
<evidence type="ECO:0000313" key="14">
    <source>
        <dbReference type="Proteomes" id="UP000055611"/>
    </source>
</evidence>
<dbReference type="Gene3D" id="3.10.50.40">
    <property type="match status" value="1"/>
</dbReference>
<protein>
    <recommendedName>
        <fullName evidence="10">Peptidyl-prolyl cis-trans isomerase</fullName>
        <ecNumber evidence="10">5.2.1.8</ecNumber>
    </recommendedName>
</protein>
<evidence type="ECO:0000313" key="13">
    <source>
        <dbReference type="EMBL" id="TDT92126.1"/>
    </source>
</evidence>
<dbReference type="PANTHER" id="PTHR47861:SF3">
    <property type="entry name" value="FKBP-TYPE PEPTIDYL-PROLYL CIS-TRANS ISOMERASE SLYD"/>
    <property type="match status" value="1"/>
</dbReference>
<keyword evidence="6" id="KW-0143">Chaperone</keyword>
<dbReference type="Proteomes" id="UP000055611">
    <property type="component" value="Chromosome"/>
</dbReference>
<comment type="function">
    <text evidence="8">Also involved in hydrogenase metallocenter assembly, probably by participating in the nickel insertion step. This function in hydrogenase biosynthesis requires chaperone activity and the presence of the metal-binding domain, but not PPIase activity.</text>
</comment>
<dbReference type="PROSITE" id="PS50059">
    <property type="entry name" value="FKBP_PPIASE"/>
    <property type="match status" value="1"/>
</dbReference>
<dbReference type="InterPro" id="IPR046357">
    <property type="entry name" value="PPIase_dom_sf"/>
</dbReference>
<keyword evidence="7 9" id="KW-0413">Isomerase</keyword>
<feature type="domain" description="PPIase FKBP-type" evidence="11">
    <location>
        <begin position="6"/>
        <end position="91"/>
    </location>
</feature>
<dbReference type="Pfam" id="PF00254">
    <property type="entry name" value="FKBP_C"/>
    <property type="match status" value="1"/>
</dbReference>
<comment type="catalytic activity">
    <reaction evidence="1 9 10">
        <text>[protein]-peptidylproline (omega=180) = [protein]-peptidylproline (omega=0)</text>
        <dbReference type="Rhea" id="RHEA:16237"/>
        <dbReference type="Rhea" id="RHEA-COMP:10747"/>
        <dbReference type="Rhea" id="RHEA-COMP:10748"/>
        <dbReference type="ChEBI" id="CHEBI:83833"/>
        <dbReference type="ChEBI" id="CHEBI:83834"/>
        <dbReference type="EC" id="5.2.1.8"/>
    </reaction>
</comment>
<evidence type="ECO:0000259" key="11">
    <source>
        <dbReference type="PROSITE" id="PS50059"/>
    </source>
</evidence>
<dbReference type="Proteomes" id="UP000295506">
    <property type="component" value="Unassembled WGS sequence"/>
</dbReference>
<evidence type="ECO:0000256" key="2">
    <source>
        <dbReference type="ARBA" id="ARBA00004496"/>
    </source>
</evidence>
<organism evidence="13 15">
    <name type="scientific">Pseudodesulfovibrio indicus</name>
    <dbReference type="NCBI Taxonomy" id="1716143"/>
    <lineage>
        <taxon>Bacteria</taxon>
        <taxon>Pseudomonadati</taxon>
        <taxon>Thermodesulfobacteriota</taxon>
        <taxon>Desulfovibrionia</taxon>
        <taxon>Desulfovibrionales</taxon>
        <taxon>Desulfovibrionaceae</taxon>
    </lineage>
</organism>
<evidence type="ECO:0000256" key="3">
    <source>
        <dbReference type="ARBA" id="ARBA00006577"/>
    </source>
</evidence>
<evidence type="ECO:0000313" key="15">
    <source>
        <dbReference type="Proteomes" id="UP000295506"/>
    </source>
</evidence>
<dbReference type="SUPFAM" id="SSF54534">
    <property type="entry name" value="FKBP-like"/>
    <property type="match status" value="1"/>
</dbReference>
<evidence type="ECO:0000256" key="4">
    <source>
        <dbReference type="ARBA" id="ARBA00022490"/>
    </source>
</evidence>
<dbReference type="InterPro" id="IPR001179">
    <property type="entry name" value="PPIase_FKBP_dom"/>
</dbReference>
<dbReference type="PANTHER" id="PTHR47861">
    <property type="entry name" value="FKBP-TYPE PEPTIDYL-PROLYL CIS-TRANS ISOMERASE SLYD"/>
    <property type="match status" value="1"/>
</dbReference>
<keyword evidence="14" id="KW-1185">Reference proteome</keyword>
<dbReference type="KEGG" id="dej:AWY79_08280"/>
<dbReference type="EMBL" id="CP014206">
    <property type="protein sequence ID" value="AMK11110.1"/>
    <property type="molecule type" value="Genomic_DNA"/>
</dbReference>
<dbReference type="GO" id="GO:0042026">
    <property type="term" value="P:protein refolding"/>
    <property type="evidence" value="ECO:0007669"/>
    <property type="project" value="UniProtKB-ARBA"/>
</dbReference>
<evidence type="ECO:0000256" key="7">
    <source>
        <dbReference type="ARBA" id="ARBA00023235"/>
    </source>
</evidence>
<comment type="similarity">
    <text evidence="3 10">Belongs to the FKBP-type PPIase family.</text>
</comment>
<dbReference type="GO" id="GO:0003755">
    <property type="term" value="F:peptidyl-prolyl cis-trans isomerase activity"/>
    <property type="evidence" value="ECO:0007669"/>
    <property type="project" value="UniProtKB-UniRule"/>
</dbReference>
<evidence type="ECO:0000256" key="9">
    <source>
        <dbReference type="PROSITE-ProRule" id="PRU00277"/>
    </source>
</evidence>
<evidence type="ECO:0000256" key="5">
    <source>
        <dbReference type="ARBA" id="ARBA00023110"/>
    </source>
</evidence>
<dbReference type="OrthoDB" id="9808891at2"/>
<reference evidence="13 15" key="2">
    <citation type="submission" date="2019-03" db="EMBL/GenBank/DDBJ databases">
        <title>Genomic Encyclopedia of Type Strains, Phase IV (KMG-IV): sequencing the most valuable type-strain genomes for metagenomic binning, comparative biology and taxonomic classification.</title>
        <authorList>
            <person name="Goeker M."/>
        </authorList>
    </citation>
    <scope>NUCLEOTIDE SEQUENCE [LARGE SCALE GENOMIC DNA]</scope>
    <source>
        <strain evidence="13 15">DSM 101483</strain>
    </source>
</reference>
<accession>A0A126QM22</accession>
<keyword evidence="4" id="KW-0963">Cytoplasm</keyword>
<comment type="subcellular location">
    <subcellularLocation>
        <location evidence="2">Cytoplasm</location>
    </subcellularLocation>
</comment>
<evidence type="ECO:0000256" key="8">
    <source>
        <dbReference type="ARBA" id="ARBA00037071"/>
    </source>
</evidence>
<dbReference type="GO" id="GO:0005737">
    <property type="term" value="C:cytoplasm"/>
    <property type="evidence" value="ECO:0007669"/>
    <property type="project" value="UniProtKB-SubCell"/>
</dbReference>
<evidence type="ECO:0000313" key="12">
    <source>
        <dbReference type="EMBL" id="AMK11110.1"/>
    </source>
</evidence>
<dbReference type="RefSeq" id="WP_066802398.1">
    <property type="nucleotide sequence ID" value="NZ_CP014206.1"/>
</dbReference>
<gene>
    <name evidence="12" type="ORF">AWY79_08280</name>
    <name evidence="13" type="ORF">EDC59_101530</name>
</gene>
<reference evidence="12 14" key="1">
    <citation type="journal article" date="2016" name="Front. Microbiol.">
        <title>Genome Sequence of the Piezophilic, Mesophilic Sulfate-Reducing Bacterium Desulfovibrio indicus J2T.</title>
        <authorList>
            <person name="Cao J."/>
            <person name="Maignien L."/>
            <person name="Shao Z."/>
            <person name="Alain K."/>
            <person name="Jebbar M."/>
        </authorList>
    </citation>
    <scope>NUCLEOTIDE SEQUENCE [LARGE SCALE GENOMIC DNA]</scope>
    <source>
        <strain evidence="12 14">J2</strain>
    </source>
</reference>
<keyword evidence="5 9" id="KW-0697">Rotamase</keyword>
<dbReference type="AlphaFoldDB" id="A0A126QM22"/>
<dbReference type="EC" id="5.2.1.8" evidence="10"/>
<evidence type="ECO:0000256" key="6">
    <source>
        <dbReference type="ARBA" id="ARBA00023186"/>
    </source>
</evidence>
<proteinExistence type="inferred from homology"/>
<dbReference type="EMBL" id="SOBK01000001">
    <property type="protein sequence ID" value="TDT92126.1"/>
    <property type="molecule type" value="Genomic_DNA"/>
</dbReference>
<evidence type="ECO:0000256" key="10">
    <source>
        <dbReference type="RuleBase" id="RU003915"/>
    </source>
</evidence>